<sequence length="303" mass="34950">MKYSIIIPTLNGKKDLMKSSERLLKLVDNSNFEIILIDSESEDGTVEWAELQGIKVIEIKRSEFNHGGTRNKAANYAVGEIIIFLTQDAILYNDDSIENILLAFKDKTIGMAYGRQIPHLDADIHGSFARMHNYPDVSMVKRYKDRKELGIKTVFCSNSFAAYRKDVLVSIGGFPDNVILGEDTYVCAKMLMNDYKCAYVANAVVYHSHNYSIKEEFKRYFDIGVFHYRENWIINDFDNTEGEGLNFVLSQAKYLMKKKKYHLIVDLVLRNGSKFIGYKMGKKEHKLSINTKRKLSMHKGYWS</sequence>
<dbReference type="Proteomes" id="UP000298210">
    <property type="component" value="Unassembled WGS sequence"/>
</dbReference>
<dbReference type="GO" id="GO:0044010">
    <property type="term" value="P:single-species biofilm formation"/>
    <property type="evidence" value="ECO:0007669"/>
    <property type="project" value="TreeGrafter"/>
</dbReference>
<gene>
    <name evidence="2" type="ORF">E2L03_17245</name>
</gene>
<dbReference type="SUPFAM" id="SSF53448">
    <property type="entry name" value="Nucleotide-diphospho-sugar transferases"/>
    <property type="match status" value="1"/>
</dbReference>
<evidence type="ECO:0000313" key="2">
    <source>
        <dbReference type="EMBL" id="TES46442.1"/>
    </source>
</evidence>
<protein>
    <submittedName>
        <fullName evidence="2">Glycosyltransferase</fullName>
    </submittedName>
</protein>
<dbReference type="PANTHER" id="PTHR43685:SF13">
    <property type="entry name" value="O ANTIGEN BIOSYNTHESIS RHAMNOSYLTRANSFERASE RFBN"/>
    <property type="match status" value="1"/>
</dbReference>
<dbReference type="AlphaFoldDB" id="A0A4Y7WET6"/>
<dbReference type="CDD" id="cd00761">
    <property type="entry name" value="Glyco_tranf_GTA_type"/>
    <property type="match status" value="1"/>
</dbReference>
<dbReference type="EMBL" id="SNUX01000004">
    <property type="protein sequence ID" value="TES46442.1"/>
    <property type="molecule type" value="Genomic_DNA"/>
</dbReference>
<dbReference type="InterPro" id="IPR050834">
    <property type="entry name" value="Glycosyltransf_2"/>
</dbReference>
<accession>A0A4Y7WET6</accession>
<dbReference type="GO" id="GO:0016740">
    <property type="term" value="F:transferase activity"/>
    <property type="evidence" value="ECO:0007669"/>
    <property type="project" value="UniProtKB-KW"/>
</dbReference>
<evidence type="ECO:0000313" key="3">
    <source>
        <dbReference type="Proteomes" id="UP000298210"/>
    </source>
</evidence>
<dbReference type="PANTHER" id="PTHR43685">
    <property type="entry name" value="GLYCOSYLTRANSFERASE"/>
    <property type="match status" value="1"/>
</dbReference>
<reference evidence="2 3" key="1">
    <citation type="submission" date="2019-03" db="EMBL/GenBank/DDBJ databases">
        <authorList>
            <person name="Liu G."/>
        </authorList>
    </citation>
    <scope>NUCLEOTIDE SEQUENCE [LARGE SCALE GENOMIC DNA]</scope>
    <source>
        <strain evidence="2 3">DSM 19099</strain>
    </source>
</reference>
<keyword evidence="2" id="KW-0808">Transferase</keyword>
<dbReference type="RefSeq" id="WP_134259842.1">
    <property type="nucleotide sequence ID" value="NZ_LDIM01000013.1"/>
</dbReference>
<dbReference type="Pfam" id="PF00535">
    <property type="entry name" value="Glycos_transf_2"/>
    <property type="match status" value="1"/>
</dbReference>
<dbReference type="InterPro" id="IPR001173">
    <property type="entry name" value="Glyco_trans_2-like"/>
</dbReference>
<dbReference type="InterPro" id="IPR029044">
    <property type="entry name" value="Nucleotide-diphossugar_trans"/>
</dbReference>
<proteinExistence type="predicted"/>
<comment type="caution">
    <text evidence="2">The sequence shown here is derived from an EMBL/GenBank/DDBJ whole genome shotgun (WGS) entry which is preliminary data.</text>
</comment>
<evidence type="ECO:0000259" key="1">
    <source>
        <dbReference type="Pfam" id="PF00535"/>
    </source>
</evidence>
<feature type="domain" description="Glycosyltransferase 2-like" evidence="1">
    <location>
        <begin position="4"/>
        <end position="168"/>
    </location>
</feature>
<organism evidence="2 3">
    <name type="scientific">Shouchella lehensis</name>
    <dbReference type="NCBI Taxonomy" id="300825"/>
    <lineage>
        <taxon>Bacteria</taxon>
        <taxon>Bacillati</taxon>
        <taxon>Bacillota</taxon>
        <taxon>Bacilli</taxon>
        <taxon>Bacillales</taxon>
        <taxon>Bacillaceae</taxon>
        <taxon>Shouchella</taxon>
    </lineage>
</organism>
<name>A0A4Y7WET6_9BACI</name>
<dbReference type="Gene3D" id="3.90.550.10">
    <property type="entry name" value="Spore Coat Polysaccharide Biosynthesis Protein SpsA, Chain A"/>
    <property type="match status" value="1"/>
</dbReference>